<evidence type="ECO:0000313" key="2">
    <source>
        <dbReference type="Proteomes" id="UP000832011"/>
    </source>
</evidence>
<dbReference type="RefSeq" id="WP_058357224.1">
    <property type="nucleotide sequence ID" value="NZ_CABKVG010000010.1"/>
</dbReference>
<sequence length="323" mass="36419">MKASDFLRHIGKPIAYHPRLAKPLGGVNAAVLFGQLVYWSDKTDHELGVYKTAAEIEQETGLTTKEQETARKKLRELGVLHETHKRLEHRLYFKIDFDAYDIVMVDFMEKSAKRNSDIPDSQKGDSGNYKSVIRETTNQQSDESQKGDSYIGALDYQEITTEDYKHNTFADTSADDVCAENLPAVLDAEQAQPADKKPAKPVDKEKRAANVACWDAYSIAYANRYGVDPIRNAKTNAMIAKFVEYVGRDDAPLIAAHYLTDNSFFYTNSGHDLSLLLRDFQKLRQQWITGRKSTATQARQADETQSRLSAFDSLAAKYAAEQE</sequence>
<protein>
    <submittedName>
        <fullName evidence="1">Uncharacterized protein</fullName>
    </submittedName>
</protein>
<keyword evidence="2" id="KW-1185">Reference proteome</keyword>
<reference evidence="1 2" key="1">
    <citation type="journal article" date="2022" name="Res Sq">
        <title>Evolution of multicellular longitudinally dividing oral cavity symbionts (Neisseriaceae).</title>
        <authorList>
            <person name="Nyongesa S."/>
            <person name="Weber P."/>
            <person name="Bernet E."/>
            <person name="Pullido F."/>
            <person name="Nieckarz M."/>
            <person name="Delaby M."/>
            <person name="Nieves C."/>
            <person name="Viehboeck T."/>
            <person name="Krause N."/>
            <person name="Rivera-Millot A."/>
            <person name="Nakamura A."/>
            <person name="Vischer N."/>
            <person name="VanNieuwenhze M."/>
            <person name="Brun Y."/>
            <person name="Cava F."/>
            <person name="Bulgheresi S."/>
            <person name="Veyrier F."/>
        </authorList>
    </citation>
    <scope>NUCLEOTIDE SEQUENCE [LARGE SCALE GENOMIC DNA]</scope>
    <source>
        <strain evidence="1 2">SN4</strain>
    </source>
</reference>
<organism evidence="1 2">
    <name type="scientific">Vitreoscilla massiliensis</name>
    <dbReference type="NCBI Taxonomy" id="1689272"/>
    <lineage>
        <taxon>Bacteria</taxon>
        <taxon>Pseudomonadati</taxon>
        <taxon>Pseudomonadota</taxon>
        <taxon>Betaproteobacteria</taxon>
        <taxon>Neisseriales</taxon>
        <taxon>Neisseriaceae</taxon>
        <taxon>Vitreoscilla</taxon>
    </lineage>
</organism>
<evidence type="ECO:0000313" key="1">
    <source>
        <dbReference type="EMBL" id="UOO89535.1"/>
    </source>
</evidence>
<dbReference type="Proteomes" id="UP000832011">
    <property type="component" value="Chromosome"/>
</dbReference>
<name>A0ABY4E3X3_9NEIS</name>
<dbReference type="EMBL" id="CP091511">
    <property type="protein sequence ID" value="UOO89535.1"/>
    <property type="molecule type" value="Genomic_DNA"/>
</dbReference>
<proteinExistence type="predicted"/>
<gene>
    <name evidence="1" type="ORF">LVJ82_00705</name>
</gene>
<accession>A0ABY4E3X3</accession>